<feature type="non-terminal residue" evidence="1">
    <location>
        <position position="108"/>
    </location>
</feature>
<name>X1PT37_9ZZZZ</name>
<evidence type="ECO:0000313" key="1">
    <source>
        <dbReference type="EMBL" id="GAI59412.1"/>
    </source>
</evidence>
<protein>
    <submittedName>
        <fullName evidence="1">Uncharacterized protein</fullName>
    </submittedName>
</protein>
<proteinExistence type="predicted"/>
<sequence length="108" mass="12473">MAKDAKFWENIKETFDFTDEILEQLTPEQKRVLEKVDELGQWKVVAEVTSSSHCYQHKQPGDRYVFEPGGKLLIEECTGPICVWGLAYMLPFAYMIFDRIIEGIDPNG</sequence>
<accession>X1PT37</accession>
<dbReference type="EMBL" id="BARW01002686">
    <property type="protein sequence ID" value="GAI59412.1"/>
    <property type="molecule type" value="Genomic_DNA"/>
</dbReference>
<reference evidence="1" key="1">
    <citation type="journal article" date="2014" name="Front. Microbiol.">
        <title>High frequency of phylogenetically diverse reductive dehalogenase-homologous genes in deep subseafloor sedimentary metagenomes.</title>
        <authorList>
            <person name="Kawai M."/>
            <person name="Futagami T."/>
            <person name="Toyoda A."/>
            <person name="Takaki Y."/>
            <person name="Nishi S."/>
            <person name="Hori S."/>
            <person name="Arai W."/>
            <person name="Tsubouchi T."/>
            <person name="Morono Y."/>
            <person name="Uchiyama I."/>
            <person name="Ito T."/>
            <person name="Fujiyama A."/>
            <person name="Inagaki F."/>
            <person name="Takami H."/>
        </authorList>
    </citation>
    <scope>NUCLEOTIDE SEQUENCE</scope>
    <source>
        <strain evidence="1">Expedition CK06-06</strain>
    </source>
</reference>
<gene>
    <name evidence="1" type="ORF">S12H4_07324</name>
</gene>
<dbReference type="AlphaFoldDB" id="X1PT37"/>
<comment type="caution">
    <text evidence="1">The sequence shown here is derived from an EMBL/GenBank/DDBJ whole genome shotgun (WGS) entry which is preliminary data.</text>
</comment>
<organism evidence="1">
    <name type="scientific">marine sediment metagenome</name>
    <dbReference type="NCBI Taxonomy" id="412755"/>
    <lineage>
        <taxon>unclassified sequences</taxon>
        <taxon>metagenomes</taxon>
        <taxon>ecological metagenomes</taxon>
    </lineage>
</organism>